<dbReference type="InParanoid" id="A0A448YH85"/>
<dbReference type="AlphaFoldDB" id="A0A448YH85"/>
<dbReference type="SUPFAM" id="SSF53067">
    <property type="entry name" value="Actin-like ATPase domain"/>
    <property type="match status" value="2"/>
</dbReference>
<dbReference type="EMBL" id="CAACVR010000003">
    <property type="protein sequence ID" value="VEU20247.1"/>
    <property type="molecule type" value="Genomic_DNA"/>
</dbReference>
<dbReference type="InterPro" id="IPR004000">
    <property type="entry name" value="Actin"/>
</dbReference>
<keyword evidence="3" id="KW-1185">Reference proteome</keyword>
<evidence type="ECO:0000313" key="3">
    <source>
        <dbReference type="Proteomes" id="UP000290900"/>
    </source>
</evidence>
<dbReference type="Pfam" id="PF00022">
    <property type="entry name" value="Actin"/>
    <property type="match status" value="1"/>
</dbReference>
<gene>
    <name evidence="2" type="ORF">BRENAR_LOCUS982</name>
</gene>
<dbReference type="Gene3D" id="3.90.640.10">
    <property type="entry name" value="Actin, Chain A, domain 4"/>
    <property type="match status" value="1"/>
</dbReference>
<proteinExistence type="inferred from homology"/>
<sequence>MEFDFPSVIVDLDSAEIKAGISVGDTPTVTLPTVYSKTSPSTFVFDDNIDLHPENDVYTLFNDGVLYNWEAIPDYLRYIYGKLNVTENIKEMPLVVAENAWSPLRNKSKALQIAFEELEVPIFSLLKRQICTAYSLSKPSAVVVVDIEDDVVAVTPISNGRVLGKGMVRSKYGGDFLNVFSLNYIKNQLAAGHSPDSVEDALVPRQFQSSRDSLADTFKRYQITKSLRDFKECILSSSMLKLEPSQTDIPRENQLGMAHGSGLLEAKDYELPNRYTIKGIGIDQYKLAEPLFRPYEYATALDPAKSLGVPRDAEGVGSLIFTSMKNLGGTGEMYVNLLNNIVITGSSAFIPMMEQRIIQDLRMYIQDYSISTYLAPDVIDRNADTWVGANILTSSSVGDFEHLFISKQDYEENGESYAADKFK</sequence>
<dbReference type="Gene3D" id="3.30.420.40">
    <property type="match status" value="2"/>
</dbReference>
<dbReference type="Proteomes" id="UP000290900">
    <property type="component" value="Unassembled WGS sequence"/>
</dbReference>
<dbReference type="STRING" id="13370.A0A448YH85"/>
<accession>A0A448YH85</accession>
<dbReference type="PANTHER" id="PTHR11937">
    <property type="entry name" value="ACTIN"/>
    <property type="match status" value="1"/>
</dbReference>
<comment type="similarity">
    <text evidence="1">Belongs to the actin family.</text>
</comment>
<organism evidence="2 3">
    <name type="scientific">Brettanomyces naardenensis</name>
    <name type="common">Yeast</name>
    <dbReference type="NCBI Taxonomy" id="13370"/>
    <lineage>
        <taxon>Eukaryota</taxon>
        <taxon>Fungi</taxon>
        <taxon>Dikarya</taxon>
        <taxon>Ascomycota</taxon>
        <taxon>Saccharomycotina</taxon>
        <taxon>Pichiomycetes</taxon>
        <taxon>Pichiales</taxon>
        <taxon>Pichiaceae</taxon>
        <taxon>Brettanomyces</taxon>
    </lineage>
</organism>
<name>A0A448YH85_BRENA</name>
<dbReference type="OrthoDB" id="5132116at2759"/>
<protein>
    <submittedName>
        <fullName evidence="2">DEKNAAC101217</fullName>
    </submittedName>
</protein>
<evidence type="ECO:0000256" key="1">
    <source>
        <dbReference type="RuleBase" id="RU000487"/>
    </source>
</evidence>
<evidence type="ECO:0000313" key="2">
    <source>
        <dbReference type="EMBL" id="VEU20247.1"/>
    </source>
</evidence>
<dbReference type="SMART" id="SM00268">
    <property type="entry name" value="ACTIN"/>
    <property type="match status" value="1"/>
</dbReference>
<dbReference type="FunCoup" id="A0A448YH85">
    <property type="interactions" value="290"/>
</dbReference>
<reference evidence="2 3" key="1">
    <citation type="submission" date="2018-12" db="EMBL/GenBank/DDBJ databases">
        <authorList>
            <person name="Tiukova I."/>
            <person name="Dainat J."/>
        </authorList>
    </citation>
    <scope>NUCLEOTIDE SEQUENCE [LARGE SCALE GENOMIC DNA]</scope>
</reference>
<dbReference type="InterPro" id="IPR043129">
    <property type="entry name" value="ATPase_NBD"/>
</dbReference>